<dbReference type="InterPro" id="IPR013094">
    <property type="entry name" value="AB_hydrolase_3"/>
</dbReference>
<dbReference type="PANTHER" id="PTHR23024">
    <property type="entry name" value="ARYLACETAMIDE DEACETYLASE"/>
    <property type="match status" value="1"/>
</dbReference>
<name>A0ABD3CI83_9LAMI</name>
<feature type="domain" description="Alpha/beta hydrolase fold-3" evidence="2">
    <location>
        <begin position="85"/>
        <end position="308"/>
    </location>
</feature>
<dbReference type="EMBL" id="JAVIJP010000036">
    <property type="protein sequence ID" value="KAL3628954.1"/>
    <property type="molecule type" value="Genomic_DNA"/>
</dbReference>
<dbReference type="Gene3D" id="3.40.50.1820">
    <property type="entry name" value="alpha/beta hydrolase"/>
    <property type="match status" value="1"/>
</dbReference>
<keyword evidence="4" id="KW-1185">Reference proteome</keyword>
<sequence>MSNNKKTKSQPDLPFITRLKLFILALFKRLHIRIDTIKASAPATKLINTTIVSTSDVPIEPSRNIWFRLFVPNTKTDQEKSLPLIVYFHGGGFIEYGPDTKTYDDLCSNLSARVTAVVVSVNYRLSPEHKYPIQYDDGLDALRFIDAQNYAILPASADLSKCFVMGDSAGGNIAHHVTVRALQNGNRFEKLKIIGVIGVQPFLGGEERTESELRLTRGPIINVKKTDFLWKNFLPEGANRNHPATHVFGGPGSAAAAELKNLDFPRTLVIAGRFDTLRDWDIRYAEGLKSCGVEVKLIEYENAFHGFYGFPELLEFALLLDDVASFILKQENPN</sequence>
<dbReference type="PANTHER" id="PTHR23024:SF24">
    <property type="entry name" value="ALPHA_BETA HYDROLASE FOLD-3 DOMAIN-CONTAINING PROTEIN"/>
    <property type="match status" value="1"/>
</dbReference>
<comment type="similarity">
    <text evidence="1">Belongs to the 'GDXG' lipolytic enzyme family.</text>
</comment>
<proteinExistence type="inferred from homology"/>
<dbReference type="Pfam" id="PF07859">
    <property type="entry name" value="Abhydrolase_3"/>
    <property type="match status" value="1"/>
</dbReference>
<dbReference type="AlphaFoldDB" id="A0ABD3CI83"/>
<dbReference type="InterPro" id="IPR050466">
    <property type="entry name" value="Carboxylest/Gibb_receptor"/>
</dbReference>
<protein>
    <recommendedName>
        <fullName evidence="2">Alpha/beta hydrolase fold-3 domain-containing protein</fullName>
    </recommendedName>
</protein>
<accession>A0ABD3CI83</accession>
<dbReference type="InterPro" id="IPR029058">
    <property type="entry name" value="AB_hydrolase_fold"/>
</dbReference>
<evidence type="ECO:0000259" key="2">
    <source>
        <dbReference type="Pfam" id="PF07859"/>
    </source>
</evidence>
<dbReference type="SUPFAM" id="SSF53474">
    <property type="entry name" value="alpha/beta-Hydrolases"/>
    <property type="match status" value="1"/>
</dbReference>
<reference evidence="4" key="1">
    <citation type="journal article" date="2024" name="IScience">
        <title>Strigolactones Initiate the Formation of Haustorium-like Structures in Castilleja.</title>
        <authorList>
            <person name="Buerger M."/>
            <person name="Peterson D."/>
            <person name="Chory J."/>
        </authorList>
    </citation>
    <scope>NUCLEOTIDE SEQUENCE [LARGE SCALE GENOMIC DNA]</scope>
</reference>
<evidence type="ECO:0000313" key="3">
    <source>
        <dbReference type="EMBL" id="KAL3628954.1"/>
    </source>
</evidence>
<comment type="caution">
    <text evidence="3">The sequence shown here is derived from an EMBL/GenBank/DDBJ whole genome shotgun (WGS) entry which is preliminary data.</text>
</comment>
<organism evidence="3 4">
    <name type="scientific">Castilleja foliolosa</name>
    <dbReference type="NCBI Taxonomy" id="1961234"/>
    <lineage>
        <taxon>Eukaryota</taxon>
        <taxon>Viridiplantae</taxon>
        <taxon>Streptophyta</taxon>
        <taxon>Embryophyta</taxon>
        <taxon>Tracheophyta</taxon>
        <taxon>Spermatophyta</taxon>
        <taxon>Magnoliopsida</taxon>
        <taxon>eudicotyledons</taxon>
        <taxon>Gunneridae</taxon>
        <taxon>Pentapetalae</taxon>
        <taxon>asterids</taxon>
        <taxon>lamiids</taxon>
        <taxon>Lamiales</taxon>
        <taxon>Orobanchaceae</taxon>
        <taxon>Pedicularideae</taxon>
        <taxon>Castillejinae</taxon>
        <taxon>Castilleja</taxon>
    </lineage>
</organism>
<evidence type="ECO:0000256" key="1">
    <source>
        <dbReference type="ARBA" id="ARBA00010515"/>
    </source>
</evidence>
<gene>
    <name evidence="3" type="ORF">CASFOL_028000</name>
</gene>
<dbReference type="Proteomes" id="UP001632038">
    <property type="component" value="Unassembled WGS sequence"/>
</dbReference>
<evidence type="ECO:0000313" key="4">
    <source>
        <dbReference type="Proteomes" id="UP001632038"/>
    </source>
</evidence>